<feature type="domain" description="Guanylate cyclase" evidence="6">
    <location>
        <begin position="148"/>
        <end position="276"/>
    </location>
</feature>
<protein>
    <recommendedName>
        <fullName evidence="1">guanylate cyclase</fullName>
        <ecNumber evidence="1">4.6.1.2</ecNumber>
    </recommendedName>
</protein>
<dbReference type="SUPFAM" id="SSF55073">
    <property type="entry name" value="Nucleotide cyclase"/>
    <property type="match status" value="1"/>
</dbReference>
<dbReference type="PANTHER" id="PTHR45655">
    <property type="entry name" value="GUANYLATE CYCLASE SOLUBLE SUBUNIT BETA-2"/>
    <property type="match status" value="1"/>
</dbReference>
<dbReference type="EMBL" id="VSWD01000008">
    <property type="protein sequence ID" value="KAK3095852.1"/>
    <property type="molecule type" value="Genomic_DNA"/>
</dbReference>
<evidence type="ECO:0000256" key="3">
    <source>
        <dbReference type="ARBA" id="ARBA00023239"/>
    </source>
</evidence>
<evidence type="ECO:0000259" key="6">
    <source>
        <dbReference type="PROSITE" id="PS50125"/>
    </source>
</evidence>
<dbReference type="InterPro" id="IPR011645">
    <property type="entry name" value="HNOB_dom_associated"/>
</dbReference>
<feature type="region of interest" description="Disordered" evidence="5">
    <location>
        <begin position="344"/>
        <end position="376"/>
    </location>
</feature>
<reference evidence="7" key="1">
    <citation type="submission" date="2019-08" db="EMBL/GenBank/DDBJ databases">
        <title>The improved chromosome-level genome for the pearl oyster Pinctada fucata martensii using PacBio sequencing and Hi-C.</title>
        <authorList>
            <person name="Zheng Z."/>
        </authorList>
    </citation>
    <scope>NUCLEOTIDE SEQUENCE</scope>
    <source>
        <strain evidence="7">ZZ-2019</strain>
        <tissue evidence="7">Adductor muscle</tissue>
    </source>
</reference>
<comment type="caution">
    <text evidence="7">The sequence shown here is derived from an EMBL/GenBank/DDBJ whole genome shotgun (WGS) entry which is preliminary data.</text>
</comment>
<dbReference type="GO" id="GO:0004383">
    <property type="term" value="F:guanylate cyclase activity"/>
    <property type="evidence" value="ECO:0007669"/>
    <property type="project" value="UniProtKB-EC"/>
</dbReference>
<gene>
    <name evidence="7" type="ORF">FSP39_020028</name>
</gene>
<name>A0AA89C5T8_PINIB</name>
<keyword evidence="8" id="KW-1185">Reference proteome</keyword>
<dbReference type="Gene3D" id="3.30.70.1230">
    <property type="entry name" value="Nucleotide cyclase"/>
    <property type="match status" value="1"/>
</dbReference>
<feature type="compositionally biased region" description="Basic and acidic residues" evidence="5">
    <location>
        <begin position="347"/>
        <end position="357"/>
    </location>
</feature>
<evidence type="ECO:0000313" key="8">
    <source>
        <dbReference type="Proteomes" id="UP001186944"/>
    </source>
</evidence>
<dbReference type="GO" id="GO:0008074">
    <property type="term" value="C:guanylate cyclase complex, soluble"/>
    <property type="evidence" value="ECO:0007669"/>
    <property type="project" value="TreeGrafter"/>
</dbReference>
<feature type="compositionally biased region" description="Polar residues" evidence="5">
    <location>
        <begin position="362"/>
        <end position="376"/>
    </location>
</feature>
<dbReference type="Proteomes" id="UP001186944">
    <property type="component" value="Unassembled WGS sequence"/>
</dbReference>
<dbReference type="GO" id="GO:0070482">
    <property type="term" value="P:response to oxygen levels"/>
    <property type="evidence" value="ECO:0007669"/>
    <property type="project" value="TreeGrafter"/>
</dbReference>
<keyword evidence="3" id="KW-0456">Lyase</keyword>
<dbReference type="Pfam" id="PF00211">
    <property type="entry name" value="Guanylate_cyc"/>
    <property type="match status" value="1"/>
</dbReference>
<evidence type="ECO:0000313" key="7">
    <source>
        <dbReference type="EMBL" id="KAK3095852.1"/>
    </source>
</evidence>
<dbReference type="SMART" id="SM00044">
    <property type="entry name" value="CYCc"/>
    <property type="match status" value="1"/>
</dbReference>
<evidence type="ECO:0000256" key="1">
    <source>
        <dbReference type="ARBA" id="ARBA00012202"/>
    </source>
</evidence>
<dbReference type="AlphaFoldDB" id="A0AA89C5T8"/>
<evidence type="ECO:0000256" key="2">
    <source>
        <dbReference type="ARBA" id="ARBA00022741"/>
    </source>
</evidence>
<sequence length="376" mass="41526">MFTLRDKGFLFFVATPYVRCWADLEARGMKMADLPMWDATRDFLLTDVAYRVGTGKYYGHFLMESGVLAHDGHYGTSGTVSDGDEKGMLEAEGKGSFPARSRWNMLQRELDNERVKNDCLYHAFLPRPVAHMVRSGIIPPGEMFADVSALFCDIVHFIQLVANCQPRDVVGVLNSLTTRFDRVTKVHDTFRVESIGDACVIISGAPEKVPNHAERIANTALGMMCLSQEVASPLYGEKIQIRIGVHTGSMLCGVVGTKLPRFIVLGETAVVASKMESHGVPGKIHISPSTYSAIKSRGFTIEERGKTELRGYGALNTYFLVANEHATDDDLCGRPRIGTQEISFINEGKEEKPSFDKKNKKAVQTPSSGSKNPRKI</sequence>
<accession>A0AA89C5T8</accession>
<dbReference type="CDD" id="cd07302">
    <property type="entry name" value="CHD"/>
    <property type="match status" value="1"/>
</dbReference>
<dbReference type="GO" id="GO:0000166">
    <property type="term" value="F:nucleotide binding"/>
    <property type="evidence" value="ECO:0007669"/>
    <property type="project" value="UniProtKB-KW"/>
</dbReference>
<dbReference type="GO" id="GO:0019934">
    <property type="term" value="P:cGMP-mediated signaling"/>
    <property type="evidence" value="ECO:0007669"/>
    <property type="project" value="TreeGrafter"/>
</dbReference>
<proteinExistence type="predicted"/>
<keyword evidence="4" id="KW-0141">cGMP biosynthesis</keyword>
<dbReference type="Pfam" id="PF07701">
    <property type="entry name" value="HNOBA"/>
    <property type="match status" value="1"/>
</dbReference>
<dbReference type="InterPro" id="IPR001054">
    <property type="entry name" value="A/G_cyclase"/>
</dbReference>
<evidence type="ECO:0000256" key="5">
    <source>
        <dbReference type="SAM" id="MobiDB-lite"/>
    </source>
</evidence>
<evidence type="ECO:0000256" key="4">
    <source>
        <dbReference type="ARBA" id="ARBA00023293"/>
    </source>
</evidence>
<keyword evidence="2" id="KW-0547">Nucleotide-binding</keyword>
<dbReference type="InterPro" id="IPR029787">
    <property type="entry name" value="Nucleotide_cyclase"/>
</dbReference>
<dbReference type="PANTHER" id="PTHR45655:SF13">
    <property type="entry name" value="SOLUBLE GUANYLATE CYCLASE GCY-32-RELATED"/>
    <property type="match status" value="1"/>
</dbReference>
<organism evidence="7 8">
    <name type="scientific">Pinctada imbricata</name>
    <name type="common">Atlantic pearl-oyster</name>
    <name type="synonym">Pinctada martensii</name>
    <dbReference type="NCBI Taxonomy" id="66713"/>
    <lineage>
        <taxon>Eukaryota</taxon>
        <taxon>Metazoa</taxon>
        <taxon>Spiralia</taxon>
        <taxon>Lophotrochozoa</taxon>
        <taxon>Mollusca</taxon>
        <taxon>Bivalvia</taxon>
        <taxon>Autobranchia</taxon>
        <taxon>Pteriomorphia</taxon>
        <taxon>Pterioida</taxon>
        <taxon>Pterioidea</taxon>
        <taxon>Pteriidae</taxon>
        <taxon>Pinctada</taxon>
    </lineage>
</organism>
<dbReference type="EC" id="4.6.1.2" evidence="1"/>
<dbReference type="PROSITE" id="PS50125">
    <property type="entry name" value="GUANYLATE_CYCLASE_2"/>
    <property type="match status" value="1"/>
</dbReference>